<dbReference type="PANTHER" id="PTHR16155">
    <property type="entry name" value="DED DOMAIN-CONTAINING PROTEIN"/>
    <property type="match status" value="1"/>
</dbReference>
<feature type="region of interest" description="Disordered" evidence="1">
    <location>
        <begin position="1"/>
        <end position="35"/>
    </location>
</feature>
<feature type="region of interest" description="Disordered" evidence="1">
    <location>
        <begin position="1485"/>
        <end position="1525"/>
    </location>
</feature>
<dbReference type="SUPFAM" id="SSF56112">
    <property type="entry name" value="Protein kinase-like (PK-like)"/>
    <property type="match status" value="1"/>
</dbReference>
<dbReference type="InterPro" id="IPR011990">
    <property type="entry name" value="TPR-like_helical_dom_sf"/>
</dbReference>
<dbReference type="PANTHER" id="PTHR16155:SF19">
    <property type="entry name" value="DED DOMAIN-CONTAINING PROTEIN"/>
    <property type="match status" value="1"/>
</dbReference>
<name>D6AVE2_STRFL</name>
<protein>
    <submittedName>
        <fullName evidence="2">Predicted protein</fullName>
    </submittedName>
</protein>
<evidence type="ECO:0000256" key="1">
    <source>
        <dbReference type="SAM" id="MobiDB-lite"/>
    </source>
</evidence>
<reference evidence="3" key="2">
    <citation type="submission" date="2008-12" db="EMBL/GenBank/DDBJ databases">
        <title>Annotation of Streptomyces roseosporus strain NRRL 15998.</title>
        <authorList>
            <consortium name="The Broad Institute Genome Sequencing Platform"/>
            <consortium name="Broad Institute Microbial Sequencing Center"/>
            <person name="Fischbach M."/>
            <person name="Ward D."/>
            <person name="Young S."/>
            <person name="Kodira C.D."/>
            <person name="Zeng Q."/>
            <person name="Koehrsen M."/>
            <person name="Godfrey P."/>
            <person name="Alvarado L."/>
            <person name="Berlin A.M."/>
            <person name="Borenstein D."/>
            <person name="Chen Z."/>
            <person name="Engels R."/>
            <person name="Freedman E."/>
            <person name="Gellesch M."/>
            <person name="Goldberg J."/>
            <person name="Griggs A."/>
            <person name="Gujja S."/>
            <person name="Heiman D.I."/>
            <person name="Hepburn T.A."/>
            <person name="Howarth C."/>
            <person name="Jen D."/>
            <person name="Larson L."/>
            <person name="Lewis B."/>
            <person name="Mehta T."/>
            <person name="Park D."/>
            <person name="Pearson M."/>
            <person name="Roberts A."/>
            <person name="Saif S."/>
            <person name="Shea T.D."/>
            <person name="Shenoy N."/>
            <person name="Sisk P."/>
            <person name="Stolte C."/>
            <person name="Sykes S.N."/>
            <person name="Walk T."/>
            <person name="White J."/>
            <person name="Yandava C."/>
            <person name="Straight P."/>
            <person name="Clardy J."/>
            <person name="Hung D."/>
            <person name="Kolter R."/>
            <person name="Mekalanos J."/>
            <person name="Walker S."/>
            <person name="Walsh C.T."/>
            <person name="Wieland B.L.C."/>
            <person name="Ilzarbe M."/>
            <person name="Galagan J."/>
            <person name="Nusbaum C."/>
            <person name="Birren B."/>
        </authorList>
    </citation>
    <scope>NUCLEOTIDE SEQUENCE [LARGE SCALE GENOMIC DNA]</scope>
    <source>
        <strain evidence="3">NRRL 15998</strain>
    </source>
</reference>
<organism evidence="2 3">
    <name type="scientific">Streptomyces filamentosus NRRL 15998</name>
    <dbReference type="NCBI Taxonomy" id="457431"/>
    <lineage>
        <taxon>Bacteria</taxon>
        <taxon>Bacillati</taxon>
        <taxon>Actinomycetota</taxon>
        <taxon>Actinomycetes</taxon>
        <taxon>Kitasatosporales</taxon>
        <taxon>Streptomycetaceae</taxon>
        <taxon>Streptomyces</taxon>
    </lineage>
</organism>
<accession>D6AVE2</accession>
<evidence type="ECO:0000313" key="2">
    <source>
        <dbReference type="EMBL" id="EFE78390.2"/>
    </source>
</evidence>
<dbReference type="EMBL" id="DS999644">
    <property type="protein sequence ID" value="EFE78390.2"/>
    <property type="molecule type" value="Genomic_DNA"/>
</dbReference>
<feature type="compositionally biased region" description="Low complexity" evidence="1">
    <location>
        <begin position="1504"/>
        <end position="1522"/>
    </location>
</feature>
<feature type="region of interest" description="Disordered" evidence="1">
    <location>
        <begin position="1606"/>
        <end position="1644"/>
    </location>
</feature>
<gene>
    <name evidence="2" type="ORF">SSGG_05757</name>
</gene>
<proteinExistence type="predicted"/>
<dbReference type="Proteomes" id="UP000003986">
    <property type="component" value="Unassembled WGS sequence"/>
</dbReference>
<dbReference type="GO" id="GO:0005737">
    <property type="term" value="C:cytoplasm"/>
    <property type="evidence" value="ECO:0007669"/>
    <property type="project" value="TreeGrafter"/>
</dbReference>
<dbReference type="SUPFAM" id="SSF48452">
    <property type="entry name" value="TPR-like"/>
    <property type="match status" value="1"/>
</dbReference>
<sequence length="2080" mass="232124">MMSRADDLETGSGTTDERCSLGHVGGNVDGDPGLADEAQRNAVVEALKDWLPDANLIYRAMPQGRSEASLLGVDVSGRTGTTFKPGFYVVRVGPNDDGLIQRNELAAHNLLREAAPDFAENHIPHMLRIRTCGATDGSHPLVVSLQQFAGGGTHRYVSPRSPSTALQLTAELLSRELLTAWSLPHDIREQTPHELLIDLIGTDRAAACLDGVESLFPASRPVVSGGQTFLDPRKILGPGQDERLPLMYGYCHGDLHTGNLLVPAAELAGADSGYWIVDLDRAREGAIGFDLAYLEVSVLVNLLPDLDPVVLSRCLASAEGFSRRQIPDGTDWLMAFLEASRRGIEQWTSVQQGRRDHLERQFMLIRMITGLLWAKRFEPGSPKARLCLAYAGCYAFHYDRVYGPGCLAPATESSGERTADTRAGYRTGLADSADSGYTDDRPRAEAEEALWRSLWDATSGFAPHAGRYVLITERMPAVDTVAALGRIPWSVILDLDPKSDGDGLRHRAGPVLDAQRAVHLFTHDQPQVDYGRGTAWMLAVGSVLRNEPPEDLRNWGYRRMEAIRRLVSSFRETVGDTPVFVVILEGGGGDGMERDRLLRALEAVDEMLQGQAAFLHIGQSPLATRVETTQVPLSLPALLDRLSDTLGQAPEQADFTLPSLDRKATAISPETMQRLREHLVVLHDGIELAEPPVTGRYNDEFWRGGLIRWSDLDADRDVPRTVAHDLTTALRDSLENHHTRTVVLRHRPGAGGTTVALRAAWDLHHEYPVAVFPHGIGVDRSRVSLIADRIDLLYSRTQLPVLFVAESGDLSESDREMLYQELSKRGTRVTMFYVRRVVADTENDALEVDELLNPTEMREFERRYSELVIEPSRVSELRKLSRQQYEQYRTPFYYGLVTFERDFTKLSDYVKTHLENVRGQAAKVMTYLALVTIFTNSGLQWDTVQKLMRLPSSATQLELSDVLGQEAARLVTVRADRVRLQHQLIAEQALVEIFKDDHWVSYLKDLSIDFIEALAFRTDASSAPTRLLLKQMFVDRQGGTVDGVEDRGQFAPLIEQLDDYSAHTVLRSLTEHIPEDPHYWTHLGRHQIYRLEEEYDKAEEYVSRAVALAEHDFLHHHALGLARKRILKEALTQARSHGLAAVMSVVEEHYERTVECFVTSRRLNKENRYAYITHVQSIIDVARAMKAAARVASITDLTASAGEWVKLKVTEARDLLRDVTRAYGSLDGNNTYIAGCHADIRSLHGDLNAAVETWEVAVAGRQSNTAVRRALAHAYHLRSEADERPLSHPELRRIVQLARQNLSRHDCREDDYRLWFEAYRQLPEFDIPESLSELQLWCDRFPSWRAHYYRYCLLFHQWFSGNSNQTEQFRYEQQQSSQLVIGRSTWSYLWLAKGPDWYPVISDSDLGEWDRRKTFWKKADRLQRVNGVIDTVGSPWKGTIRLADRVTANFRPHLGNFLDSEENTQVSFYLGMSSSGLRAYEVERGHRPDGVSPRQLSWQGHLSSPAPDEATATETGTAGSDAGRATERAVLSTEAVAAHAAEIRDEQKLAFCLSLLRAWEEVERTARLSDLIDRVSARYRYDGADVDDLLEQSGQVHYLGAESDPEIRLLGSPSRPPAAQAHTPAQKRRSMKAPSENAPTTRPSHKVLGRIITINEETRTVLVTYADNQFATLHVEDVLSPPREAPRAGQLLWLKPEPNRRGYGCTAQEAELLPHSASAVDDELIPADRLWDRVEKDLRDELESLLLQGASPVSEAAVIEWLEARFSGCTPLAERLGLADLRTLWSKLDWLRREGTGRSAKLAPSTDAVFGRVSMPRQANDASDEGIQALASPPTFEEALSAAVTLLRQRDGRVDPTFADVRAALHASLGESFGTVVGPEGGRSLRARIIQEPGWELAGKPPHPGRVRRKAAVPTSRPASDTAADIADVVRDLTTRNKTPTLPEVGNQLRSRWGAQAYGKITSKQPLAALVKRHGWEIFEASAGTQCIRRPANPEDPDTAAGIADVVRDLTTRNKKPTLPEVGNQLRSRWGAQAYGKITSKQPLAALVKRHGWEIFEASAGTQCIRRPANPEDHDGGQTR</sequence>
<dbReference type="InterPro" id="IPR011009">
    <property type="entry name" value="Kinase-like_dom_sf"/>
</dbReference>
<dbReference type="Gene3D" id="1.25.40.10">
    <property type="entry name" value="Tetratricopeptide repeat domain"/>
    <property type="match status" value="1"/>
</dbReference>
<reference evidence="3" key="1">
    <citation type="submission" date="2008-10" db="EMBL/GenBank/DDBJ databases">
        <authorList>
            <person name="Molnar K."/>
        </authorList>
    </citation>
    <scope>NUCLEOTIDE SEQUENCE [LARGE SCALE GENOMIC DNA]</scope>
    <source>
        <strain evidence="3">NRRL 15998</strain>
    </source>
</reference>
<evidence type="ECO:0000313" key="3">
    <source>
        <dbReference type="Proteomes" id="UP000003986"/>
    </source>
</evidence>
<feature type="region of interest" description="Disordered" evidence="1">
    <location>
        <begin position="1899"/>
        <end position="1921"/>
    </location>
</feature>